<feature type="region of interest" description="Disordered" evidence="5">
    <location>
        <begin position="215"/>
        <end position="254"/>
    </location>
</feature>
<keyword evidence="7" id="KW-1185">Reference proteome</keyword>
<dbReference type="Gene3D" id="1.20.1440.100">
    <property type="entry name" value="SG protein - dephosphorylation function"/>
    <property type="match status" value="1"/>
</dbReference>
<evidence type="ECO:0000256" key="3">
    <source>
        <dbReference type="ARBA" id="ARBA00022801"/>
    </source>
</evidence>
<name>A0ABR4YU00_9MYCO</name>
<dbReference type="SUPFAM" id="SSF56784">
    <property type="entry name" value="HAD-like"/>
    <property type="match status" value="1"/>
</dbReference>
<dbReference type="Proteomes" id="UP000031004">
    <property type="component" value="Unassembled WGS sequence"/>
</dbReference>
<dbReference type="InterPro" id="IPR050582">
    <property type="entry name" value="HAD-like_SerB"/>
</dbReference>
<sequence>MGRTLSPPESLLEIGTGPGGAQVGAFFDLDGTLVDGFTATAHAGHRIRRRQAAAGEILGILEASVRYRIGRMPFERLLVRAAGYLRGESLSELDELGEYLFENRIAQRVYPHMRDVVRRHQDRGHTVVLSSSALTIHAEPVARHLGIDHVLCNHFTTDGRGRLTGGIVEPIIWGTRKAAAVQAFCQTEQVDLAHSYFYADGDEDRALMRLVGNPRPVNPRPGLAAAATDRDWPVLTLPRPNGRRRGDRRLRPGA</sequence>
<dbReference type="PANTHER" id="PTHR43344">
    <property type="entry name" value="PHOSPHOSERINE PHOSPHATASE"/>
    <property type="match status" value="1"/>
</dbReference>
<evidence type="ECO:0000256" key="1">
    <source>
        <dbReference type="ARBA" id="ARBA00009184"/>
    </source>
</evidence>
<dbReference type="InterPro" id="IPR006385">
    <property type="entry name" value="HAD_hydro_SerB1"/>
</dbReference>
<evidence type="ECO:0000313" key="7">
    <source>
        <dbReference type="Proteomes" id="UP000031004"/>
    </source>
</evidence>
<gene>
    <name evidence="6" type="ORF">QQ44_13715</name>
</gene>
<dbReference type="EMBL" id="JTLZ01000006">
    <property type="protein sequence ID" value="KHO25405.1"/>
    <property type="molecule type" value="Genomic_DNA"/>
</dbReference>
<dbReference type="InterPro" id="IPR023214">
    <property type="entry name" value="HAD_sf"/>
</dbReference>
<comment type="caution">
    <text evidence="6">The sequence shown here is derived from an EMBL/GenBank/DDBJ whole genome shotgun (WGS) entry which is preliminary data.</text>
</comment>
<organism evidence="6 7">
    <name type="scientific">Mycolicibacterium setense</name>
    <dbReference type="NCBI Taxonomy" id="431269"/>
    <lineage>
        <taxon>Bacteria</taxon>
        <taxon>Bacillati</taxon>
        <taxon>Actinomycetota</taxon>
        <taxon>Actinomycetes</taxon>
        <taxon>Mycobacteriales</taxon>
        <taxon>Mycobacteriaceae</taxon>
        <taxon>Mycolicibacterium</taxon>
    </lineage>
</organism>
<dbReference type="RefSeq" id="WP_039320793.1">
    <property type="nucleotide sequence ID" value="NZ_JTLZ01000006.1"/>
</dbReference>
<dbReference type="PANTHER" id="PTHR43344:SF13">
    <property type="entry name" value="PHOSPHATASE RV3661-RELATED"/>
    <property type="match status" value="1"/>
</dbReference>
<keyword evidence="3" id="KW-0378">Hydrolase</keyword>
<evidence type="ECO:0000256" key="2">
    <source>
        <dbReference type="ARBA" id="ARBA00022723"/>
    </source>
</evidence>
<dbReference type="InterPro" id="IPR036412">
    <property type="entry name" value="HAD-like_sf"/>
</dbReference>
<protein>
    <submittedName>
        <fullName evidence="6">Haloacid dehalogenase</fullName>
    </submittedName>
</protein>
<dbReference type="CDD" id="cd02612">
    <property type="entry name" value="HAD_PGPPase"/>
    <property type="match status" value="1"/>
</dbReference>
<dbReference type="NCBIfam" id="TIGR01490">
    <property type="entry name" value="HAD-SF-IB-hyp1"/>
    <property type="match status" value="1"/>
</dbReference>
<evidence type="ECO:0000313" key="6">
    <source>
        <dbReference type="EMBL" id="KHO25405.1"/>
    </source>
</evidence>
<proteinExistence type="inferred from homology"/>
<comment type="similarity">
    <text evidence="1">Belongs to the HAD-like hydrolase superfamily. SerB family.</text>
</comment>
<evidence type="ECO:0000256" key="4">
    <source>
        <dbReference type="ARBA" id="ARBA00022842"/>
    </source>
</evidence>
<accession>A0ABR4YU00</accession>
<dbReference type="Gene3D" id="3.40.50.1000">
    <property type="entry name" value="HAD superfamily/HAD-like"/>
    <property type="match status" value="1"/>
</dbReference>
<evidence type="ECO:0000256" key="5">
    <source>
        <dbReference type="SAM" id="MobiDB-lite"/>
    </source>
</evidence>
<keyword evidence="4" id="KW-0460">Magnesium</keyword>
<dbReference type="Pfam" id="PF12710">
    <property type="entry name" value="HAD"/>
    <property type="match status" value="1"/>
</dbReference>
<dbReference type="NCBIfam" id="TIGR01488">
    <property type="entry name" value="HAD-SF-IB"/>
    <property type="match status" value="1"/>
</dbReference>
<keyword evidence="2" id="KW-0479">Metal-binding</keyword>
<reference evidence="6 7" key="1">
    <citation type="submission" date="2014-11" db="EMBL/GenBank/DDBJ databases">
        <title>Mycobacterium setense Manresensis Genome.</title>
        <authorList>
            <person name="Rech G."/>
            <person name="Sumoy L."/>
        </authorList>
    </citation>
    <scope>NUCLEOTIDE SEQUENCE [LARGE SCALE GENOMIC DNA]</scope>
    <source>
        <strain evidence="6 7">Manresensis</strain>
    </source>
</reference>